<gene>
    <name evidence="1" type="ORF">F8O03_12065</name>
</gene>
<dbReference type="RefSeq" id="WP_151424085.1">
    <property type="nucleotide sequence ID" value="NZ_CANKVH010000003.1"/>
</dbReference>
<sequence>MRTERSSGGFLFAVVAVLAVVLVFATPAGVPSNGEGGATAAEPWSAEGVREWFEVNVFGTQSRFEPVVVAPEDAQSSSLSYPPLVTAPLGPWPEGDAGIDAFIAASGVPATWAADGETACPEEAQACTKQSWCEGSGCPVEPPTASIHLRADDATLFPTITDVGASVLIHELGHAQQAYVFPNPDEMIRVLEEEGYGQFSGRDGSAVPAVEGHAECYTQALIASSAYFADCPVDRKERAVELLLEKRS</sequence>
<evidence type="ECO:0000313" key="1">
    <source>
        <dbReference type="EMBL" id="KAB1637035.1"/>
    </source>
</evidence>
<dbReference type="OrthoDB" id="5106944at2"/>
<accession>A0A7J5B0N8</accession>
<dbReference type="Proteomes" id="UP000490386">
    <property type="component" value="Unassembled WGS sequence"/>
</dbReference>
<dbReference type="AlphaFoldDB" id="A0A7J5B0N8"/>
<name>A0A7J5B0N8_9MICO</name>
<evidence type="ECO:0000313" key="2">
    <source>
        <dbReference type="Proteomes" id="UP000490386"/>
    </source>
</evidence>
<protein>
    <submittedName>
        <fullName evidence="1">Uncharacterized protein</fullName>
    </submittedName>
</protein>
<proteinExistence type="predicted"/>
<dbReference type="EMBL" id="WBJX01000004">
    <property type="protein sequence ID" value="KAB1637035.1"/>
    <property type="molecule type" value="Genomic_DNA"/>
</dbReference>
<reference evidence="1 2" key="1">
    <citation type="submission" date="2019-09" db="EMBL/GenBank/DDBJ databases">
        <title>Phylogeny of genus Pseudoclavibacter and closely related genus.</title>
        <authorList>
            <person name="Li Y."/>
        </authorList>
    </citation>
    <scope>NUCLEOTIDE SEQUENCE [LARGE SCALE GENOMIC DNA]</scope>
    <source>
        <strain evidence="1 2">THG-MD12</strain>
    </source>
</reference>
<keyword evidence="2" id="KW-1185">Reference proteome</keyword>
<organism evidence="1 2">
    <name type="scientific">Pseudoclavibacter terrae</name>
    <dbReference type="NCBI Taxonomy" id="1530195"/>
    <lineage>
        <taxon>Bacteria</taxon>
        <taxon>Bacillati</taxon>
        <taxon>Actinomycetota</taxon>
        <taxon>Actinomycetes</taxon>
        <taxon>Micrococcales</taxon>
        <taxon>Microbacteriaceae</taxon>
        <taxon>Pseudoclavibacter</taxon>
    </lineage>
</organism>
<comment type="caution">
    <text evidence="1">The sequence shown here is derived from an EMBL/GenBank/DDBJ whole genome shotgun (WGS) entry which is preliminary data.</text>
</comment>